<evidence type="ECO:0000313" key="3">
    <source>
        <dbReference type="Proteomes" id="UP000276133"/>
    </source>
</evidence>
<organism evidence="2 3">
    <name type="scientific">Brachionus plicatilis</name>
    <name type="common">Marine rotifer</name>
    <name type="synonym">Brachionus muelleri</name>
    <dbReference type="NCBI Taxonomy" id="10195"/>
    <lineage>
        <taxon>Eukaryota</taxon>
        <taxon>Metazoa</taxon>
        <taxon>Spiralia</taxon>
        <taxon>Gnathifera</taxon>
        <taxon>Rotifera</taxon>
        <taxon>Eurotatoria</taxon>
        <taxon>Monogononta</taxon>
        <taxon>Pseudotrocha</taxon>
        <taxon>Ploima</taxon>
        <taxon>Brachionidae</taxon>
        <taxon>Brachionus</taxon>
    </lineage>
</organism>
<accession>A0A3M7R4S5</accession>
<keyword evidence="3" id="KW-1185">Reference proteome</keyword>
<keyword evidence="1" id="KW-1133">Transmembrane helix</keyword>
<feature type="non-terminal residue" evidence="2">
    <location>
        <position position="1"/>
    </location>
</feature>
<evidence type="ECO:0000313" key="2">
    <source>
        <dbReference type="EMBL" id="RNA18607.1"/>
    </source>
</evidence>
<evidence type="ECO:0000256" key="1">
    <source>
        <dbReference type="SAM" id="Phobius"/>
    </source>
</evidence>
<dbReference type="AlphaFoldDB" id="A0A3M7R4S5"/>
<gene>
    <name evidence="2" type="ORF">BpHYR1_012153</name>
</gene>
<reference evidence="2 3" key="1">
    <citation type="journal article" date="2018" name="Sci. Rep.">
        <title>Genomic signatures of local adaptation to the degree of environmental predictability in rotifers.</title>
        <authorList>
            <person name="Franch-Gras L."/>
            <person name="Hahn C."/>
            <person name="Garcia-Roger E.M."/>
            <person name="Carmona M.J."/>
            <person name="Serra M."/>
            <person name="Gomez A."/>
        </authorList>
    </citation>
    <scope>NUCLEOTIDE SEQUENCE [LARGE SCALE GENOMIC DNA]</scope>
    <source>
        <strain evidence="2">HYR1</strain>
    </source>
</reference>
<name>A0A3M7R4S5_BRAPC</name>
<feature type="transmembrane region" description="Helical" evidence="1">
    <location>
        <begin position="128"/>
        <end position="147"/>
    </location>
</feature>
<comment type="caution">
    <text evidence="2">The sequence shown here is derived from an EMBL/GenBank/DDBJ whole genome shotgun (WGS) entry which is preliminary data.</text>
</comment>
<keyword evidence="1" id="KW-0472">Membrane</keyword>
<sequence>KFFFGPFCGRPVCTRSAVLRPFSWPATTRSVRQLAGHFAVGFILADSWPATSRFSKIWPVTSRSVSELAGHHTVGPSVGRPLHGRFLFWPIVGRPPHVEVRKQFSRIFCSTSFSEKLARTFLTVKLNFITPLIFVMNAFILFLIFVLKKKSFCAQRYIRLVTVKSR</sequence>
<keyword evidence="1" id="KW-0812">Transmembrane</keyword>
<protein>
    <submittedName>
        <fullName evidence="2">Uncharacterized protein</fullName>
    </submittedName>
</protein>
<dbReference type="EMBL" id="REGN01004206">
    <property type="protein sequence ID" value="RNA18607.1"/>
    <property type="molecule type" value="Genomic_DNA"/>
</dbReference>
<proteinExistence type="predicted"/>
<dbReference type="Proteomes" id="UP000276133">
    <property type="component" value="Unassembled WGS sequence"/>
</dbReference>